<dbReference type="Proteomes" id="UP000297225">
    <property type="component" value="Unassembled WGS sequence"/>
</dbReference>
<dbReference type="Gene3D" id="3.40.50.1820">
    <property type="entry name" value="alpha/beta hydrolase"/>
    <property type="match status" value="1"/>
</dbReference>
<dbReference type="SUPFAM" id="SSF53474">
    <property type="entry name" value="alpha/beta-Hydrolases"/>
    <property type="match status" value="1"/>
</dbReference>
<organism evidence="2 3">
    <name type="scientific">Porphyromonas levii</name>
    <dbReference type="NCBI Taxonomy" id="28114"/>
    <lineage>
        <taxon>Bacteria</taxon>
        <taxon>Pseudomonadati</taxon>
        <taxon>Bacteroidota</taxon>
        <taxon>Bacteroidia</taxon>
        <taxon>Bacteroidales</taxon>
        <taxon>Porphyromonadaceae</taxon>
        <taxon>Porphyromonas</taxon>
    </lineage>
</organism>
<dbReference type="PANTHER" id="PTHR42776">
    <property type="entry name" value="SERINE PEPTIDASE S9 FAMILY MEMBER"/>
    <property type="match status" value="1"/>
</dbReference>
<name>A0A4Y8WR48_9PORP</name>
<reference evidence="2 3" key="1">
    <citation type="submission" date="2019-03" db="EMBL/GenBank/DDBJ databases">
        <title>Porphyromonas levii Isolated from the Uterus of Dairy Cows.</title>
        <authorList>
            <person name="Francis A.M."/>
        </authorList>
    </citation>
    <scope>NUCLEOTIDE SEQUENCE [LARGE SCALE GENOMIC DNA]</scope>
    <source>
        <strain evidence="2 3">AF5678</strain>
    </source>
</reference>
<proteinExistence type="predicted"/>
<comment type="caution">
    <text evidence="2">The sequence shown here is derived from an EMBL/GenBank/DDBJ whole genome shotgun (WGS) entry which is preliminary data.</text>
</comment>
<dbReference type="GO" id="GO:0006508">
    <property type="term" value="P:proteolysis"/>
    <property type="evidence" value="ECO:0007669"/>
    <property type="project" value="InterPro"/>
</dbReference>
<dbReference type="InterPro" id="IPR001375">
    <property type="entry name" value="Peptidase_S9_cat"/>
</dbReference>
<dbReference type="SUPFAM" id="SSF82171">
    <property type="entry name" value="DPP6 N-terminal domain-like"/>
    <property type="match status" value="1"/>
</dbReference>
<dbReference type="OrthoDB" id="9812921at2"/>
<dbReference type="Pfam" id="PF00326">
    <property type="entry name" value="Peptidase_S9"/>
    <property type="match status" value="1"/>
</dbReference>
<dbReference type="STRING" id="1122973.GCA_000379925_01149"/>
<dbReference type="InterPro" id="IPR011042">
    <property type="entry name" value="6-blade_b-propeller_TolB-like"/>
</dbReference>
<evidence type="ECO:0000259" key="1">
    <source>
        <dbReference type="Pfam" id="PF00326"/>
    </source>
</evidence>
<keyword evidence="3" id="KW-1185">Reference proteome</keyword>
<dbReference type="AlphaFoldDB" id="A0A4Y8WR48"/>
<protein>
    <submittedName>
        <fullName evidence="2">S9 family peptidase</fullName>
    </submittedName>
</protein>
<dbReference type="InterPro" id="IPR029058">
    <property type="entry name" value="AB_hydrolase_fold"/>
</dbReference>
<feature type="domain" description="Peptidase S9 prolyl oligopeptidase catalytic" evidence="1">
    <location>
        <begin position="614"/>
        <end position="819"/>
    </location>
</feature>
<evidence type="ECO:0000313" key="2">
    <source>
        <dbReference type="EMBL" id="TFH96425.1"/>
    </source>
</evidence>
<accession>A0A4Y8WR48</accession>
<dbReference type="GO" id="GO:0004252">
    <property type="term" value="F:serine-type endopeptidase activity"/>
    <property type="evidence" value="ECO:0007669"/>
    <property type="project" value="TreeGrafter"/>
</dbReference>
<gene>
    <name evidence="2" type="ORF">E4P47_02450</name>
</gene>
<dbReference type="PANTHER" id="PTHR42776:SF27">
    <property type="entry name" value="DIPEPTIDYL PEPTIDASE FAMILY MEMBER 6"/>
    <property type="match status" value="1"/>
</dbReference>
<sequence>MNRIIQILGCALIAVGAAAQSDTLTIGKYRAFEPVVANAPFMSDSVNISAQAFDMTSTLATFPQTRLDNSLLRDISATKEGYMVTDSTLHDGKKSIQTYLVSLLSTNFEKGKLIIESDAPFRLFLDGKQIGQTDEKATRTLPVQLQPSVSHTLGLRLLSNAGGQAKWRIRFVPESKHTKVTFPTDDHSYLSIQYMLTGESVGGTTVSPSGRYSTLTISEKVDNKPVYSVLLYDGDKPIAHLDGTYISAQWMPCSDKLWVTMDSDTGKRLIALDPSTMLTEVLHPSIPSDGYCFFTPTEDKLIYVTTDKGPENKKFVERVMDRYDTTGSYRNRNFLAIFDLRTGIYQPLTYGYRDTSLQGVSKDSKEIIFSNNHNTTEIPFSAGDYMTMDLQTLKVDTLFSNTSDISSVNYTSDPRYLLITGTANAFNGIGRNLPKDGIANTYDYQLFLYDRQTKTAKALTRDFDPSVKSVEPLFDKFEAYFTAENKDYVSLYRVDLRSGRITQVPTKEEVVRRFAVDNRGTLITYSGQSMLNSDRFYQIRNGRERLIYDLASKKMADLQLGTATEWSFTMPNGDVVPGRFYLPPNFDTNKKYPMIVYYYGGTSPTARTFEGSYSLPMFAAQDYVVLTLNPSGTTGWGQEYAARHINAWGQRTADEIIASVKGFCAQHPYVNADKIGCIGASYGGFMTMYLQTVTDTFAAAVSHAGISNIASYWGEGTWGIGYSTVASYGSYPWNNPELYAKQSPIFNADKINTPILLLHGTSDVNVPIGESVQMYNALKILGKEVEFIKIYGEDHGIYDPAKRLRWMQSAMAWFQRWLHDDPTWWNTLYPPVNL</sequence>
<dbReference type="EMBL" id="SPNC01000021">
    <property type="protein sequence ID" value="TFH96425.1"/>
    <property type="molecule type" value="Genomic_DNA"/>
</dbReference>
<dbReference type="Gene3D" id="2.120.10.30">
    <property type="entry name" value="TolB, C-terminal domain"/>
    <property type="match status" value="1"/>
</dbReference>
<evidence type="ECO:0000313" key="3">
    <source>
        <dbReference type="Proteomes" id="UP000297225"/>
    </source>
</evidence>
<dbReference type="RefSeq" id="WP_134849701.1">
    <property type="nucleotide sequence ID" value="NZ_CP197400.1"/>
</dbReference>